<dbReference type="AlphaFoldDB" id="A0A7J2U423"/>
<feature type="region of interest" description="Disordered" evidence="1">
    <location>
        <begin position="183"/>
        <end position="202"/>
    </location>
</feature>
<gene>
    <name evidence="2" type="ORF">ENO26_08030</name>
</gene>
<evidence type="ECO:0000256" key="1">
    <source>
        <dbReference type="SAM" id="MobiDB-lite"/>
    </source>
</evidence>
<sequence length="202" mass="23779">MNEEGKVSVNIRKYEFTVWESDKFIMHLLRKQAEEVIYIEKELAQKFIENEELFDSWLINLSDVNEQGVVIEALVNLNGTTSSTTLFKEPKIYSEYALLPIPYIAKAVKIIVLNEGSESEELAKESSNNIYDFSHEEYYVFFNPIKILKEFYAIIIVTSKGLEFIPLPEIKKYVEVVEQKRKTTKKLRKRRKKKKRKGKRSK</sequence>
<organism evidence="2">
    <name type="scientific">Ignisphaera aggregans</name>
    <dbReference type="NCBI Taxonomy" id="334771"/>
    <lineage>
        <taxon>Archaea</taxon>
        <taxon>Thermoproteota</taxon>
        <taxon>Thermoprotei</taxon>
        <taxon>Desulfurococcales</taxon>
        <taxon>Desulfurococcaceae</taxon>
        <taxon>Ignisphaera</taxon>
    </lineage>
</organism>
<evidence type="ECO:0000313" key="2">
    <source>
        <dbReference type="EMBL" id="HEM67491.1"/>
    </source>
</evidence>
<reference evidence="2" key="1">
    <citation type="journal article" date="2020" name="mSystems">
        <title>Genome- and Community-Level Interaction Insights into Carbon Utilization and Element Cycling Functions of Hydrothermarchaeota in Hydrothermal Sediment.</title>
        <authorList>
            <person name="Zhou Z."/>
            <person name="Liu Y."/>
            <person name="Xu W."/>
            <person name="Pan J."/>
            <person name="Luo Z.H."/>
            <person name="Li M."/>
        </authorList>
    </citation>
    <scope>NUCLEOTIDE SEQUENCE [LARGE SCALE GENOMIC DNA]</scope>
    <source>
        <strain evidence="2">SpSt-125</strain>
    </source>
</reference>
<comment type="caution">
    <text evidence="2">The sequence shown here is derived from an EMBL/GenBank/DDBJ whole genome shotgun (WGS) entry which is preliminary data.</text>
</comment>
<proteinExistence type="predicted"/>
<accession>A0A7J2U423</accession>
<name>A0A7J2U423_9CREN</name>
<protein>
    <submittedName>
        <fullName evidence="2">Uncharacterized protein</fullName>
    </submittedName>
</protein>
<dbReference type="EMBL" id="DSEU01000053">
    <property type="protein sequence ID" value="HEM67491.1"/>
    <property type="molecule type" value="Genomic_DNA"/>
</dbReference>